<organism evidence="3 4">
    <name type="scientific">Streptomyces silvensis</name>
    <dbReference type="NCBI Taxonomy" id="1765722"/>
    <lineage>
        <taxon>Bacteria</taxon>
        <taxon>Bacillati</taxon>
        <taxon>Actinomycetota</taxon>
        <taxon>Actinomycetes</taxon>
        <taxon>Kitasatosporales</taxon>
        <taxon>Streptomycetaceae</taxon>
        <taxon>Streptomyces</taxon>
    </lineage>
</organism>
<sequence length="306" mass="33291">MKYVSYLLCGLTAAAAAAYSVVYLTRWEWQRALICGVLLLVVEGLLVCALLLHRIGRLERRIADADERTDEVRRRLTEARAEQGVRFRWLEPHGPDGAHRTYVFVPVLMAAGVLLSGVAWVVQRISAATARPGAERWLAGRLTRLTAPPHDLRGRVPDLEATPPVPPPRTLRAVVVTAAVAASGLLLALLVGTLSDATQTRPGERSASAATTVVYQVEVHGTADADARALAARELWERCRRSTAVLNVRAPLTRLSPDVWAGVIRPALSDHDVMRLRGCLVDATAHRTRAKVLGESQEQPAARRAG</sequence>
<evidence type="ECO:0000256" key="1">
    <source>
        <dbReference type="SAM" id="Coils"/>
    </source>
</evidence>
<dbReference type="Proteomes" id="UP000054804">
    <property type="component" value="Unassembled WGS sequence"/>
</dbReference>
<dbReference type="STRING" id="1765722.AT728_23440"/>
<dbReference type="AlphaFoldDB" id="A0A0W7X1Z0"/>
<keyword evidence="1" id="KW-0175">Coiled coil</keyword>
<dbReference type="EMBL" id="LOCL01000035">
    <property type="protein sequence ID" value="KUF16893.1"/>
    <property type="molecule type" value="Genomic_DNA"/>
</dbReference>
<protein>
    <submittedName>
        <fullName evidence="3">Uncharacterized protein</fullName>
    </submittedName>
</protein>
<feature type="coiled-coil region" evidence="1">
    <location>
        <begin position="55"/>
        <end position="82"/>
    </location>
</feature>
<name>A0A0W7X1Z0_9ACTN</name>
<feature type="transmembrane region" description="Helical" evidence="2">
    <location>
        <begin position="173"/>
        <end position="195"/>
    </location>
</feature>
<comment type="caution">
    <text evidence="3">The sequence shown here is derived from an EMBL/GenBank/DDBJ whole genome shotgun (WGS) entry which is preliminary data.</text>
</comment>
<keyword evidence="2" id="KW-0472">Membrane</keyword>
<gene>
    <name evidence="3" type="ORF">AT728_23440</name>
</gene>
<keyword evidence="2" id="KW-0812">Transmembrane</keyword>
<feature type="transmembrane region" description="Helical" evidence="2">
    <location>
        <begin position="30"/>
        <end position="52"/>
    </location>
</feature>
<accession>A0A0W7X1Z0</accession>
<feature type="transmembrane region" description="Helical" evidence="2">
    <location>
        <begin position="102"/>
        <end position="122"/>
    </location>
</feature>
<dbReference type="RefSeq" id="WP_058848740.1">
    <property type="nucleotide sequence ID" value="NZ_LOCL01000035.1"/>
</dbReference>
<evidence type="ECO:0000313" key="3">
    <source>
        <dbReference type="EMBL" id="KUF16893.1"/>
    </source>
</evidence>
<proteinExistence type="predicted"/>
<keyword evidence="2" id="KW-1133">Transmembrane helix</keyword>
<evidence type="ECO:0000256" key="2">
    <source>
        <dbReference type="SAM" id="Phobius"/>
    </source>
</evidence>
<dbReference type="OrthoDB" id="5184232at2"/>
<evidence type="ECO:0000313" key="4">
    <source>
        <dbReference type="Proteomes" id="UP000054804"/>
    </source>
</evidence>
<reference evidence="3 4" key="1">
    <citation type="submission" date="2015-12" db="EMBL/GenBank/DDBJ databases">
        <title>Draft genome sequence of Streptomyces silvensis ATCC 53525, a producer of novel hormone antagonists.</title>
        <authorList>
            <person name="Johnston C.W."/>
            <person name="Li Y."/>
            <person name="Magarvey N.A."/>
        </authorList>
    </citation>
    <scope>NUCLEOTIDE SEQUENCE [LARGE SCALE GENOMIC DNA]</scope>
    <source>
        <strain evidence="3 4">ATCC 53525</strain>
    </source>
</reference>
<keyword evidence="4" id="KW-1185">Reference proteome</keyword>